<sequence>MQITSSLDEIRSIVKAAKKNNLLIGFVPTMGALHEGHLSLIRQARTENDTVVVSIFINPIQFGKNEDFAQYPRMFDTDCELLSKEGVNVVFNPKASEMYPDGFCTTVVPEHLEDKLCGKSRPGHFRGVATVVLKLFNLIQPDSAYFGQKDFQQTVVISRMAADLNLDVNIKVLPTVRDKEELALSSRNAYLSETEKKDARCLYQALIKAKDMVNAGENNAGEIKLEMEKVINNCKSARIDYLSIVNPETLEAVTEVRNGNVVALAVMIGKTRLIDNIILMVLIVCLITLA</sequence>
<keyword evidence="8" id="KW-0963">Cytoplasm</keyword>
<dbReference type="Pfam" id="PF02569">
    <property type="entry name" value="Pantoate_ligase"/>
    <property type="match status" value="1"/>
</dbReference>
<evidence type="ECO:0000313" key="9">
    <source>
        <dbReference type="EMBL" id="QII12183.1"/>
    </source>
</evidence>
<dbReference type="Proteomes" id="UP000501926">
    <property type="component" value="Chromosome"/>
</dbReference>
<dbReference type="InterPro" id="IPR004821">
    <property type="entry name" value="Cyt_trans-like"/>
</dbReference>
<feature type="binding site" evidence="8">
    <location>
        <begin position="184"/>
        <end position="187"/>
    </location>
    <ligand>
        <name>ATP</name>
        <dbReference type="ChEBI" id="CHEBI:30616"/>
    </ligand>
</feature>
<dbReference type="SUPFAM" id="SSF52374">
    <property type="entry name" value="Nucleotidylyl transferase"/>
    <property type="match status" value="1"/>
</dbReference>
<comment type="miscellaneous">
    <text evidence="8">The reaction proceeds by a bi uni uni bi ping pong mechanism.</text>
</comment>
<keyword evidence="5 8" id="KW-0547">Nucleotide-binding</keyword>
<dbReference type="Proteomes" id="UP000221734">
    <property type="component" value="Chromosome Kuenenia_stuttgartiensis_MBR1"/>
</dbReference>
<proteinExistence type="inferred from homology"/>
<dbReference type="AlphaFoldDB" id="A0A2C9C9R8"/>
<dbReference type="GO" id="GO:0005524">
    <property type="term" value="F:ATP binding"/>
    <property type="evidence" value="ECO:0007669"/>
    <property type="project" value="UniProtKB-KW"/>
</dbReference>
<reference evidence="10" key="2">
    <citation type="submission" date="2017-10" db="EMBL/GenBank/DDBJ databases">
        <authorList>
            <person name="Banno H."/>
            <person name="Chua N.-H."/>
        </authorList>
    </citation>
    <scope>NUCLEOTIDE SEQUENCE [LARGE SCALE GENOMIC DNA]</scope>
    <source>
        <strain evidence="10">Kuenenia_mbr1_ru-nijmegen</strain>
    </source>
</reference>
<dbReference type="HAMAP" id="MF_00158">
    <property type="entry name" value="PanC"/>
    <property type="match status" value="1"/>
</dbReference>
<dbReference type="PANTHER" id="PTHR21299">
    <property type="entry name" value="CYTIDYLATE KINASE/PANTOATE-BETA-ALANINE LIGASE"/>
    <property type="match status" value="1"/>
</dbReference>
<dbReference type="EMBL" id="LT934425">
    <property type="protein sequence ID" value="SOH02524.1"/>
    <property type="molecule type" value="Genomic_DNA"/>
</dbReference>
<evidence type="ECO:0000256" key="8">
    <source>
        <dbReference type="HAMAP-Rule" id="MF_00158"/>
    </source>
</evidence>
<feature type="binding site" evidence="8">
    <location>
        <position position="153"/>
    </location>
    <ligand>
        <name>(R)-pantoate</name>
        <dbReference type="ChEBI" id="CHEBI:15980"/>
    </ligand>
</feature>
<dbReference type="EC" id="6.3.2.1" evidence="8"/>
<comment type="function">
    <text evidence="8">Catalyzes the condensation of pantoate with beta-alanine in an ATP-dependent reaction via a pantoyl-adenylate intermediate.</text>
</comment>
<dbReference type="Gene3D" id="3.40.50.620">
    <property type="entry name" value="HUPs"/>
    <property type="match status" value="1"/>
</dbReference>
<evidence type="ECO:0000313" key="11">
    <source>
        <dbReference type="Proteomes" id="UP000221734"/>
    </source>
</evidence>
<dbReference type="InterPro" id="IPR042176">
    <property type="entry name" value="Pantoate_ligase_C"/>
</dbReference>
<dbReference type="RefSeq" id="WP_099323490.1">
    <property type="nucleotide sequence ID" value="NZ_CP049055.1"/>
</dbReference>
<protein>
    <recommendedName>
        <fullName evidence="8">Pantothenate synthetase</fullName>
        <shortName evidence="8">PS</shortName>
        <ecNumber evidence="8">6.3.2.1</ecNumber>
    </recommendedName>
    <alternativeName>
        <fullName evidence="8">Pantoate--beta-alanine ligase</fullName>
    </alternativeName>
    <alternativeName>
        <fullName evidence="8">Pantoate-activating enzyme</fullName>
    </alternativeName>
</protein>
<accession>A0A2C9C9R8</accession>
<keyword evidence="3 8" id="KW-0436">Ligase</keyword>
<dbReference type="CDD" id="cd00560">
    <property type="entry name" value="PanC"/>
    <property type="match status" value="1"/>
</dbReference>
<dbReference type="InterPro" id="IPR014729">
    <property type="entry name" value="Rossmann-like_a/b/a_fold"/>
</dbReference>
<reference evidence="11" key="1">
    <citation type="submission" date="2017-10" db="EMBL/GenBank/DDBJ databases">
        <authorList>
            <person name="Frank J."/>
        </authorList>
    </citation>
    <scope>NUCLEOTIDE SEQUENCE [LARGE SCALE GENOMIC DNA]</scope>
</reference>
<comment type="catalytic activity">
    <reaction evidence="7 8">
        <text>(R)-pantoate + beta-alanine + ATP = (R)-pantothenate + AMP + diphosphate + H(+)</text>
        <dbReference type="Rhea" id="RHEA:10912"/>
        <dbReference type="ChEBI" id="CHEBI:15378"/>
        <dbReference type="ChEBI" id="CHEBI:15980"/>
        <dbReference type="ChEBI" id="CHEBI:29032"/>
        <dbReference type="ChEBI" id="CHEBI:30616"/>
        <dbReference type="ChEBI" id="CHEBI:33019"/>
        <dbReference type="ChEBI" id="CHEBI:57966"/>
        <dbReference type="ChEBI" id="CHEBI:456215"/>
        <dbReference type="EC" id="6.3.2.1"/>
    </reaction>
</comment>
<feature type="binding site" evidence="8">
    <location>
        <begin position="147"/>
        <end position="150"/>
    </location>
    <ligand>
        <name>ATP</name>
        <dbReference type="ChEBI" id="CHEBI:30616"/>
    </ligand>
</feature>
<evidence type="ECO:0000313" key="12">
    <source>
        <dbReference type="Proteomes" id="UP000501926"/>
    </source>
</evidence>
<evidence type="ECO:0000256" key="3">
    <source>
        <dbReference type="ARBA" id="ARBA00022598"/>
    </source>
</evidence>
<name>A0A2C9C9R8_KUEST</name>
<evidence type="ECO:0000256" key="5">
    <source>
        <dbReference type="ARBA" id="ARBA00022741"/>
    </source>
</evidence>
<dbReference type="PANTHER" id="PTHR21299:SF1">
    <property type="entry name" value="PANTOATE--BETA-ALANINE LIGASE"/>
    <property type="match status" value="1"/>
</dbReference>
<evidence type="ECO:0000256" key="4">
    <source>
        <dbReference type="ARBA" id="ARBA00022655"/>
    </source>
</evidence>
<dbReference type="FunFam" id="3.40.50.620:FF:000013">
    <property type="entry name" value="Pantothenate synthetase"/>
    <property type="match status" value="1"/>
</dbReference>
<keyword evidence="6 8" id="KW-0067">ATP-binding</keyword>
<dbReference type="GO" id="GO:0004592">
    <property type="term" value="F:pantoate-beta-alanine ligase activity"/>
    <property type="evidence" value="ECO:0007669"/>
    <property type="project" value="UniProtKB-UniRule"/>
</dbReference>
<feature type="binding site" evidence="8">
    <location>
        <position position="61"/>
    </location>
    <ligand>
        <name>beta-alanine</name>
        <dbReference type="ChEBI" id="CHEBI:57966"/>
    </ligand>
</feature>
<keyword evidence="11" id="KW-1185">Reference proteome</keyword>
<organism evidence="10 11">
    <name type="scientific">Kuenenia stuttgartiensis</name>
    <dbReference type="NCBI Taxonomy" id="174633"/>
    <lineage>
        <taxon>Bacteria</taxon>
        <taxon>Pseudomonadati</taxon>
        <taxon>Planctomycetota</taxon>
        <taxon>Candidatus Brocadiia</taxon>
        <taxon>Candidatus Brocadiales</taxon>
        <taxon>Candidatus Brocadiaceae</taxon>
        <taxon>Candidatus Kuenenia</taxon>
    </lineage>
</organism>
<evidence type="ECO:0000256" key="2">
    <source>
        <dbReference type="ARBA" id="ARBA00009256"/>
    </source>
</evidence>
<comment type="subcellular location">
    <subcellularLocation>
        <location evidence="8">Cytoplasm</location>
    </subcellularLocation>
</comment>
<comment type="pathway">
    <text evidence="1 8">Cofactor biosynthesis; (R)-pantothenate biosynthesis; (R)-pantothenate from (R)-pantoate and beta-alanine: step 1/1.</text>
</comment>
<feature type="binding site" evidence="8">
    <location>
        <position position="61"/>
    </location>
    <ligand>
        <name>(R)-pantoate</name>
        <dbReference type="ChEBI" id="CHEBI:15980"/>
    </ligand>
</feature>
<dbReference type="OrthoDB" id="9773087at2"/>
<dbReference type="KEGG" id="kst:KSMBR1_0002"/>
<feature type="binding site" evidence="8">
    <location>
        <position position="176"/>
    </location>
    <ligand>
        <name>ATP</name>
        <dbReference type="ChEBI" id="CHEBI:30616"/>
    </ligand>
</feature>
<dbReference type="InterPro" id="IPR003721">
    <property type="entry name" value="Pantoate_ligase"/>
</dbReference>
<dbReference type="EMBL" id="CP049055">
    <property type="protein sequence ID" value="QII12183.1"/>
    <property type="molecule type" value="Genomic_DNA"/>
</dbReference>
<evidence type="ECO:0000256" key="6">
    <source>
        <dbReference type="ARBA" id="ARBA00022840"/>
    </source>
</evidence>
<dbReference type="GO" id="GO:0015940">
    <property type="term" value="P:pantothenate biosynthetic process"/>
    <property type="evidence" value="ECO:0007669"/>
    <property type="project" value="UniProtKB-UniRule"/>
</dbReference>
<dbReference type="NCBIfam" id="TIGR00125">
    <property type="entry name" value="cyt_tran_rel"/>
    <property type="match status" value="1"/>
</dbReference>
<evidence type="ECO:0000256" key="7">
    <source>
        <dbReference type="ARBA" id="ARBA00048258"/>
    </source>
</evidence>
<reference evidence="9 12" key="3">
    <citation type="submission" date="2020-02" db="EMBL/GenBank/DDBJ databases">
        <title>Newly sequenced genome of strain CSTR1 showed variability in Candidatus Kuenenia stuttgartiensis genomes.</title>
        <authorList>
            <person name="Ding C."/>
            <person name="Adrian L."/>
        </authorList>
    </citation>
    <scope>NUCLEOTIDE SEQUENCE [LARGE SCALE GENOMIC DNA]</scope>
    <source>
        <strain evidence="9 12">CSTR1</strain>
    </source>
</reference>
<comment type="subunit">
    <text evidence="8">Homodimer.</text>
</comment>
<keyword evidence="4 8" id="KW-0566">Pantothenate biosynthesis</keyword>
<dbReference type="GO" id="GO:0005829">
    <property type="term" value="C:cytosol"/>
    <property type="evidence" value="ECO:0007669"/>
    <property type="project" value="TreeGrafter"/>
</dbReference>
<evidence type="ECO:0000313" key="10">
    <source>
        <dbReference type="EMBL" id="SOH02524.1"/>
    </source>
</evidence>
<dbReference type="UniPathway" id="UPA00028">
    <property type="reaction ID" value="UER00005"/>
</dbReference>
<dbReference type="NCBIfam" id="TIGR00018">
    <property type="entry name" value="panC"/>
    <property type="match status" value="1"/>
</dbReference>
<gene>
    <name evidence="8 10" type="primary">panC</name>
    <name evidence="9" type="ORF">KsCSTR_28040</name>
    <name evidence="10" type="ORF">KSMBR1_0002</name>
</gene>
<feature type="binding site" evidence="8">
    <location>
        <begin position="30"/>
        <end position="37"/>
    </location>
    <ligand>
        <name>ATP</name>
        <dbReference type="ChEBI" id="CHEBI:30616"/>
    </ligand>
</feature>
<evidence type="ECO:0000256" key="1">
    <source>
        <dbReference type="ARBA" id="ARBA00004990"/>
    </source>
</evidence>
<feature type="active site" description="Proton donor" evidence="8">
    <location>
        <position position="37"/>
    </location>
</feature>
<dbReference type="Gene3D" id="3.30.1300.10">
    <property type="entry name" value="Pantoate-beta-alanine ligase, C-terminal domain"/>
    <property type="match status" value="1"/>
</dbReference>
<comment type="similarity">
    <text evidence="2 8">Belongs to the pantothenate synthetase family.</text>
</comment>